<dbReference type="PROSITE" id="PS51450">
    <property type="entry name" value="LRR"/>
    <property type="match status" value="5"/>
</dbReference>
<dbReference type="SMART" id="SM00364">
    <property type="entry name" value="LRR_BAC"/>
    <property type="match status" value="10"/>
</dbReference>
<dbReference type="InterPro" id="IPR026444">
    <property type="entry name" value="Secre_tail"/>
</dbReference>
<dbReference type="Gene3D" id="3.80.10.10">
    <property type="entry name" value="Ribonuclease Inhibitor"/>
    <property type="match status" value="6"/>
</dbReference>
<evidence type="ECO:0000313" key="13">
    <source>
        <dbReference type="Proteomes" id="UP001589590"/>
    </source>
</evidence>
<dbReference type="Pfam" id="PF13855">
    <property type="entry name" value="LRR_8"/>
    <property type="match status" value="4"/>
</dbReference>
<evidence type="ECO:0000256" key="1">
    <source>
        <dbReference type="ARBA" id="ARBA00004167"/>
    </source>
</evidence>
<dbReference type="SUPFAM" id="SSF52058">
    <property type="entry name" value="L domain-like"/>
    <property type="match status" value="6"/>
</dbReference>
<dbReference type="InterPro" id="IPR018247">
    <property type="entry name" value="EF_Hand_1_Ca_BS"/>
</dbReference>
<evidence type="ECO:0000256" key="7">
    <source>
        <dbReference type="ARBA" id="ARBA00023136"/>
    </source>
</evidence>
<evidence type="ECO:0000256" key="4">
    <source>
        <dbReference type="ARBA" id="ARBA00022729"/>
    </source>
</evidence>
<dbReference type="SMART" id="SM00369">
    <property type="entry name" value="LRR_TYP"/>
    <property type="match status" value="22"/>
</dbReference>
<evidence type="ECO:0000256" key="3">
    <source>
        <dbReference type="ARBA" id="ARBA00022692"/>
    </source>
</evidence>
<dbReference type="PROSITE" id="PS00018">
    <property type="entry name" value="EF_HAND_1"/>
    <property type="match status" value="1"/>
</dbReference>
<feature type="chain" id="PRO_5046397561" evidence="10">
    <location>
        <begin position="22"/>
        <end position="2132"/>
    </location>
</feature>
<evidence type="ECO:0000256" key="6">
    <source>
        <dbReference type="ARBA" id="ARBA00022989"/>
    </source>
</evidence>
<dbReference type="Gene3D" id="2.60.40.4070">
    <property type="match status" value="1"/>
</dbReference>
<name>A0ABV5H278_9FLAO</name>
<proteinExistence type="predicted"/>
<keyword evidence="2" id="KW-0433">Leucine-rich repeat</keyword>
<keyword evidence="6" id="KW-1133">Transmembrane helix</keyword>
<evidence type="ECO:0000313" key="12">
    <source>
        <dbReference type="EMBL" id="MFB9105395.1"/>
    </source>
</evidence>
<keyword evidence="5" id="KW-0677">Repeat</keyword>
<feature type="domain" description="Secretion system C-terminal sorting" evidence="11">
    <location>
        <begin position="2052"/>
        <end position="2124"/>
    </location>
</feature>
<reference evidence="12 13" key="1">
    <citation type="submission" date="2024-09" db="EMBL/GenBank/DDBJ databases">
        <authorList>
            <person name="Sun Q."/>
            <person name="Mori K."/>
        </authorList>
    </citation>
    <scope>NUCLEOTIDE SEQUENCE [LARGE SCALE GENOMIC DNA]</scope>
    <source>
        <strain evidence="12 13">CECT 8300</strain>
    </source>
</reference>
<dbReference type="SUPFAM" id="SSF63446">
    <property type="entry name" value="Type I dockerin domain"/>
    <property type="match status" value="1"/>
</dbReference>
<evidence type="ECO:0000256" key="9">
    <source>
        <dbReference type="ARBA" id="ARBA00023180"/>
    </source>
</evidence>
<evidence type="ECO:0000256" key="8">
    <source>
        <dbReference type="ARBA" id="ARBA00023170"/>
    </source>
</evidence>
<keyword evidence="4 10" id="KW-0732">Signal</keyword>
<dbReference type="InterPro" id="IPR032675">
    <property type="entry name" value="LRR_dom_sf"/>
</dbReference>
<evidence type="ECO:0000256" key="2">
    <source>
        <dbReference type="ARBA" id="ARBA00022614"/>
    </source>
</evidence>
<dbReference type="EMBL" id="JBHMFA010000006">
    <property type="protein sequence ID" value="MFB9105395.1"/>
    <property type="molecule type" value="Genomic_DNA"/>
</dbReference>
<comment type="caution">
    <text evidence="12">The sequence shown here is derived from an EMBL/GenBank/DDBJ whole genome shotgun (WGS) entry which is preliminary data.</text>
</comment>
<keyword evidence="13" id="KW-1185">Reference proteome</keyword>
<dbReference type="Pfam" id="PF00560">
    <property type="entry name" value="LRR_1"/>
    <property type="match status" value="9"/>
</dbReference>
<sequence length="2132" mass="236635">MKQKYVLLKFLFVFFLSPLCAQNNPIPTVEYQALVDFYNVMGGDNWITKWDITTNNLHTTDWHGVVVENEHVVEIILPRNRVIGAISSTFSNLKHLRKLDLTSNSGSYGNDLSATDLGNLSGLESLEDLTLSYCKLSGTIPSSWSQLTKLKNLNLYYNTFEGIIFSEIGNLTDLETINLSFNGFTTIPASIGNLGKLKTLNLSYNKLTGLPEELEDLTSLTSLNVNSNAISDIEAFLPASVYLPVSSQVLTLDEFVYNGEDVLLTTLPNITRYDRNKNDFSALNRFYVRINGSNIQTYITMNADGSLLIPKDYLNSLTEDKEVSLYQTSGSANASIITFAETTVDLEDVTDIEYQALVDFYNATGGDTTWQTKWDVSVNNLNLGAWYGLVIEDGHIVEINLPRNRVNGAIPASFSDLKFLRKLDLTSTTNYYANDLSTTDLDHLSGLESLEDLSLSYCKLSGNIPDSWSALTNLKFLNLSHNTFSGTVFSGIGDLTALESIDLSYNQFEAVPSSFGALVNLKTLTLNNNNFEGPIFGEISSLTALETINFSYNGFTTIPTSIGSLVNLKTFNLTYNKLTGLPEELEDLTSLTSLTVNSNAISDIEAFLPTSVYLPVSSQVITLDEFVYNGDDVLLTNLPNITRYDRNKNDFSALNRFYFRIDGSNIQTYLTMNADGNLLIPKDYLSAVAEDKVVSLYQTSGSASASTISFAETTVDLPGVPEIEYQALVDFYNATGGDTNWQTKWDVSVNNLNLGAWYGLVIEDGHIVEINLPRNRVNGAIPASFSDLKFLRKLDLTSTTNYYANDLSTTDLDHLSGLESLEDLSLSYCKLSGNVPDSWSALTNLKFLNLSHNTFSGTVFSDIGDLTALESIDLSYNQFEAVPSSFGALVNLKTLTLNNNNFEGPIFDEISSLTALEDINFSYNGFTTIPTSIGSLVNLNTFNLTYNKLTVLPEELEDLTSLTSLNVNSNEISDIEAFLPTSVYVPVSSQRITLDEFVYNGEEILLTNLPNITRYDRNKNDFSALNRFYFRIDGSNIQTYLTMNADGSLLIPKDYLNTLTEDKVVSLYQTSGSASASLITFAQTTVDLEEVADIEYQALVDFYNATGGVDFWQTKWDVSVNNLNMGAWHGLVIEEGHIVEINLPQNRLNGAIPLSFSDLKFLKKLDLSSSYSNYYNNNLSTTDLANLSGLERLEELNLSYCKIANTLPSSWSQLTNLKHIVLSNNTLEGAVFSEIGNLVLLESIDFSRNNLTAIPATLGYLTNLKSLNLSYNAINSSDTDFSSLPLTELNFNYQDIQIESIEIGANEINIDLPIPLTVALNDEVVTLDATNEFQLYVNNVYQKTSFSNNGKLVFSNINLLNLQVTDKLRVYQINGLSAYSNIYYDSVTFGAPLVDEEFEILKTIYNETNGGSWINTWDISENNLHIESWFGVSIKDGHVVSLNLFNNNLTGIIPEDITGLPNLKTLILSTNNLSGSIPESINLLTALESLDISSNMISGTIPTGISELQNLKKFAIGNNQFSGTIPAVLSDFSVLEYLDISSNSFSHVDKKLYYDYTNTYIDLRNQIINTNTVLSLEGDQLIVDLGNVATYDLENNNFEAKNTFVLLVDDVTHTTTTTNDLGEIIFTNVRVGEIPSEAKISIRQTTGTFRNTEFNYLGIEDKSNIPVTATEYQALVSFYNSLGGNQWTNSWDTTSNDLHSNKWYGVSTYDGHIVAIDLSGNNLSNTVPDIFDDLPYLNKLNLSSNHITTMTAVLPADVDVSLDRQVVDVGEIDLNKETVITDFSLNRYNHAQQGFNNQTYNLKIGSFLRTVNLAETGVKLIDLIRVWKIPSNEKVELRQVSGDAKNSIINYYLQYEAGDSNLDSNLNVLDIQTSINYILNNYVYYFNYNAADIDGDDNISILDVIKQVNIIQSQEVVPENRSAVIGKTSNGPVSKLRIENGLLWLDTNGNDVASLEILIKGTTKEALTERLSSLGFTVNLVNKGEYVSMIAYGFNAILNGEIELAKIDAENISIKSVILSDVNADEISSEIMESTLSTDVSEMLNTSNIYNFPNPFKVETTLDFYIESASSKATLSIYDMSGRLVEKIILKNLTLGKNQYRFKRKQMASGMYFYHINSNGARTILKGKMTIE</sequence>
<keyword evidence="9" id="KW-0325">Glycoprotein</keyword>
<accession>A0ABV5H278</accession>
<keyword evidence="8" id="KW-0675">Receptor</keyword>
<dbReference type="Pfam" id="PF18962">
    <property type="entry name" value="Por_Secre_tail"/>
    <property type="match status" value="1"/>
</dbReference>
<keyword evidence="7" id="KW-0472">Membrane</keyword>
<feature type="signal peptide" evidence="10">
    <location>
        <begin position="1"/>
        <end position="21"/>
    </location>
</feature>
<evidence type="ECO:0000256" key="5">
    <source>
        <dbReference type="ARBA" id="ARBA00022737"/>
    </source>
</evidence>
<evidence type="ECO:0000256" key="10">
    <source>
        <dbReference type="SAM" id="SignalP"/>
    </source>
</evidence>
<dbReference type="PANTHER" id="PTHR27000:SF775">
    <property type="entry name" value="PLANT INTRACELLULAR RAS-GROUP-RELATED LRR PROTEIN 3"/>
    <property type="match status" value="1"/>
</dbReference>
<protein>
    <submittedName>
        <fullName evidence="12">Leucine-rich repeat domain-containing protein</fullName>
    </submittedName>
</protein>
<dbReference type="RefSeq" id="WP_290274248.1">
    <property type="nucleotide sequence ID" value="NZ_JAUFQP010000015.1"/>
</dbReference>
<dbReference type="InterPro" id="IPR003591">
    <property type="entry name" value="Leu-rich_rpt_typical-subtyp"/>
</dbReference>
<comment type="subcellular location">
    <subcellularLocation>
        <location evidence="1">Membrane</location>
        <topology evidence="1">Single-pass membrane protein</topology>
    </subcellularLocation>
</comment>
<dbReference type="PANTHER" id="PTHR27000">
    <property type="entry name" value="LEUCINE-RICH REPEAT RECEPTOR-LIKE PROTEIN KINASE FAMILY PROTEIN-RELATED"/>
    <property type="match status" value="1"/>
</dbReference>
<organism evidence="12 13">
    <name type="scientific">Algibacter miyuki</name>
    <dbReference type="NCBI Taxonomy" id="1306933"/>
    <lineage>
        <taxon>Bacteria</taxon>
        <taxon>Pseudomonadati</taxon>
        <taxon>Bacteroidota</taxon>
        <taxon>Flavobacteriia</taxon>
        <taxon>Flavobacteriales</taxon>
        <taxon>Flavobacteriaceae</taxon>
        <taxon>Algibacter</taxon>
    </lineage>
</organism>
<dbReference type="InterPro" id="IPR001611">
    <property type="entry name" value="Leu-rich_rpt"/>
</dbReference>
<evidence type="ECO:0000259" key="11">
    <source>
        <dbReference type="Pfam" id="PF18962"/>
    </source>
</evidence>
<dbReference type="SMART" id="SM00365">
    <property type="entry name" value="LRR_SD22"/>
    <property type="match status" value="11"/>
</dbReference>
<dbReference type="NCBIfam" id="TIGR04183">
    <property type="entry name" value="Por_Secre_tail"/>
    <property type="match status" value="1"/>
</dbReference>
<dbReference type="Proteomes" id="UP001589590">
    <property type="component" value="Unassembled WGS sequence"/>
</dbReference>
<keyword evidence="3" id="KW-0812">Transmembrane</keyword>
<dbReference type="InterPro" id="IPR036439">
    <property type="entry name" value="Dockerin_dom_sf"/>
</dbReference>
<gene>
    <name evidence="12" type="ORF">ACFFU1_10810</name>
</gene>